<feature type="coiled-coil region" evidence="1">
    <location>
        <begin position="389"/>
        <end position="452"/>
    </location>
</feature>
<organism evidence="3 4">
    <name type="scientific">Actinidia rufa</name>
    <dbReference type="NCBI Taxonomy" id="165716"/>
    <lineage>
        <taxon>Eukaryota</taxon>
        <taxon>Viridiplantae</taxon>
        <taxon>Streptophyta</taxon>
        <taxon>Embryophyta</taxon>
        <taxon>Tracheophyta</taxon>
        <taxon>Spermatophyta</taxon>
        <taxon>Magnoliopsida</taxon>
        <taxon>eudicotyledons</taxon>
        <taxon>Gunneridae</taxon>
        <taxon>Pentapetalae</taxon>
        <taxon>asterids</taxon>
        <taxon>Ericales</taxon>
        <taxon>Actinidiaceae</taxon>
        <taxon>Actinidia</taxon>
    </lineage>
</organism>
<keyword evidence="1" id="KW-0175">Coiled coil</keyword>
<feature type="compositionally biased region" description="Polar residues" evidence="2">
    <location>
        <begin position="193"/>
        <end position="212"/>
    </location>
</feature>
<dbReference type="Proteomes" id="UP000585474">
    <property type="component" value="Unassembled WGS sequence"/>
</dbReference>
<feature type="compositionally biased region" description="Basic and acidic residues" evidence="2">
    <location>
        <begin position="270"/>
        <end position="289"/>
    </location>
</feature>
<feature type="region of interest" description="Disordered" evidence="2">
    <location>
        <begin position="143"/>
        <end position="214"/>
    </location>
</feature>
<accession>A0A7J0H169</accession>
<feature type="compositionally biased region" description="Basic and acidic residues" evidence="2">
    <location>
        <begin position="160"/>
        <end position="180"/>
    </location>
</feature>
<dbReference type="EMBL" id="BJWL01000026">
    <property type="protein sequence ID" value="GFZ16833.1"/>
    <property type="molecule type" value="Genomic_DNA"/>
</dbReference>
<evidence type="ECO:0000313" key="3">
    <source>
        <dbReference type="EMBL" id="GFZ16833.1"/>
    </source>
</evidence>
<dbReference type="AlphaFoldDB" id="A0A7J0H169"/>
<gene>
    <name evidence="3" type="ORF">Acr_26g0001030</name>
</gene>
<name>A0A7J0H169_9ERIC</name>
<evidence type="ECO:0000256" key="1">
    <source>
        <dbReference type="SAM" id="Coils"/>
    </source>
</evidence>
<reference evidence="3 4" key="1">
    <citation type="submission" date="2019-07" db="EMBL/GenBank/DDBJ databases">
        <title>De Novo Assembly of kiwifruit Actinidia rufa.</title>
        <authorList>
            <person name="Sugita-Konishi S."/>
            <person name="Sato K."/>
            <person name="Mori E."/>
            <person name="Abe Y."/>
            <person name="Kisaki G."/>
            <person name="Hamano K."/>
            <person name="Suezawa K."/>
            <person name="Otani M."/>
            <person name="Fukuda T."/>
            <person name="Manabe T."/>
            <person name="Gomi K."/>
            <person name="Tabuchi M."/>
            <person name="Akimitsu K."/>
            <person name="Kataoka I."/>
        </authorList>
    </citation>
    <scope>NUCLEOTIDE SEQUENCE [LARGE SCALE GENOMIC DNA]</scope>
    <source>
        <strain evidence="4">cv. Fuchu</strain>
    </source>
</reference>
<sequence>MTLEELNSLREIYSFPPGVRVRLPEERETIVSARPGELVPNAWRSIACSMALWRVFKYTLSLFEFRNLFSDEWEFSEDATREGAPRISAVIIRLGSTATSQKFSKRFLSQWRSQGAFSVPMLLGSRSFRQVFVSLGSMASGTAGEELPRGGASSSSGDAGESRPSNEHVRQQSPSRDDSGGKVLDPILDRSMNAPSSGSNPTSKSCSGSSLSAELESDVISKRISFKKLGEKLEKSKNGSSSRTPAPAKGVVIGEKHAKESLASSPSKKSKVDDSSKGKGVNRELEGKKKVISSSNAPTTPATASSRPGEGTSANLGTVLGPMASILGSPSVVKKLLRGVILSTDKEKVDKLTLDQTATKLFHRWCSAPLLAVRSKEAGEHASPQEGRIASMESEVAHLQKLSADLEQQLAEARLRRHHSDLAIDLEGTALDQDLLAEQDEAAEEKEKLDENEGVIKTVFFDNGDNGNQEAFWIMAIPTMVIKMPLKDRRS</sequence>
<proteinExistence type="predicted"/>
<evidence type="ECO:0000256" key="2">
    <source>
        <dbReference type="SAM" id="MobiDB-lite"/>
    </source>
</evidence>
<evidence type="ECO:0000313" key="4">
    <source>
        <dbReference type="Proteomes" id="UP000585474"/>
    </source>
</evidence>
<feature type="compositionally biased region" description="Low complexity" evidence="2">
    <location>
        <begin position="149"/>
        <end position="159"/>
    </location>
</feature>
<feature type="region of interest" description="Disordered" evidence="2">
    <location>
        <begin position="233"/>
        <end position="316"/>
    </location>
</feature>
<keyword evidence="4" id="KW-1185">Reference proteome</keyword>
<comment type="caution">
    <text evidence="3">The sequence shown here is derived from an EMBL/GenBank/DDBJ whole genome shotgun (WGS) entry which is preliminary data.</text>
</comment>
<protein>
    <submittedName>
        <fullName evidence="3">Uncharacterized protein</fullName>
    </submittedName>
</protein>
<feature type="compositionally biased region" description="Polar residues" evidence="2">
    <location>
        <begin position="292"/>
        <end position="316"/>
    </location>
</feature>